<reference evidence="7 8" key="1">
    <citation type="submission" date="2015-01" db="EMBL/GenBank/DDBJ databases">
        <title>The Genome Sequence of Exophiala oligosperma CBS72588.</title>
        <authorList>
            <consortium name="The Broad Institute Genomics Platform"/>
            <person name="Cuomo C."/>
            <person name="de Hoog S."/>
            <person name="Gorbushina A."/>
            <person name="Stielow B."/>
            <person name="Teixiera M."/>
            <person name="Abouelleil A."/>
            <person name="Chapman S.B."/>
            <person name="Priest M."/>
            <person name="Young S.K."/>
            <person name="Wortman J."/>
            <person name="Nusbaum C."/>
            <person name="Birren B."/>
        </authorList>
    </citation>
    <scope>NUCLEOTIDE SEQUENCE [LARGE SCALE GENOMIC DNA]</scope>
    <source>
        <strain evidence="7 8">CBS 72588</strain>
    </source>
</reference>
<organism evidence="7 8">
    <name type="scientific">Exophiala oligosperma</name>
    <dbReference type="NCBI Taxonomy" id="215243"/>
    <lineage>
        <taxon>Eukaryota</taxon>
        <taxon>Fungi</taxon>
        <taxon>Dikarya</taxon>
        <taxon>Ascomycota</taxon>
        <taxon>Pezizomycotina</taxon>
        <taxon>Eurotiomycetes</taxon>
        <taxon>Chaetothyriomycetidae</taxon>
        <taxon>Chaetothyriales</taxon>
        <taxon>Herpotrichiellaceae</taxon>
        <taxon>Exophiala</taxon>
    </lineage>
</organism>
<dbReference type="PIRSF" id="PIRSF006060">
    <property type="entry name" value="AA_transporter"/>
    <property type="match status" value="1"/>
</dbReference>
<dbReference type="Gene3D" id="1.20.1740.10">
    <property type="entry name" value="Amino acid/polyamine transporter I"/>
    <property type="match status" value="1"/>
</dbReference>
<dbReference type="PANTHER" id="PTHR45649:SF24">
    <property type="entry name" value="TRANSPORT PROTEIN, PUTATIVE (AFU_ORTHOLOGUE AFUA_2G15150)-RELATED"/>
    <property type="match status" value="1"/>
</dbReference>
<keyword evidence="2" id="KW-0813">Transport</keyword>
<dbReference type="HOGENOM" id="CLU_004495_2_4_1"/>
<evidence type="ECO:0000256" key="5">
    <source>
        <dbReference type="ARBA" id="ARBA00023136"/>
    </source>
</evidence>
<feature type="transmembrane region" description="Helical" evidence="6">
    <location>
        <begin position="357"/>
        <end position="377"/>
    </location>
</feature>
<dbReference type="PANTHER" id="PTHR45649">
    <property type="entry name" value="AMINO-ACID PERMEASE BAT1"/>
    <property type="match status" value="1"/>
</dbReference>
<keyword evidence="4 6" id="KW-1133">Transmembrane helix</keyword>
<dbReference type="RefSeq" id="XP_016263419.1">
    <property type="nucleotide sequence ID" value="XM_016405213.1"/>
</dbReference>
<evidence type="ECO:0008006" key="9">
    <source>
        <dbReference type="Google" id="ProtNLM"/>
    </source>
</evidence>
<feature type="transmembrane region" description="Helical" evidence="6">
    <location>
        <begin position="383"/>
        <end position="405"/>
    </location>
</feature>
<dbReference type="OrthoDB" id="4476201at2759"/>
<dbReference type="GeneID" id="27356404"/>
<feature type="transmembrane region" description="Helical" evidence="6">
    <location>
        <begin position="458"/>
        <end position="477"/>
    </location>
</feature>
<evidence type="ECO:0000256" key="4">
    <source>
        <dbReference type="ARBA" id="ARBA00022989"/>
    </source>
</evidence>
<feature type="transmembrane region" description="Helical" evidence="6">
    <location>
        <begin position="83"/>
        <end position="103"/>
    </location>
</feature>
<protein>
    <recommendedName>
        <fullName evidence="9">Amino acid permease/ SLC12A domain-containing protein</fullName>
    </recommendedName>
</protein>
<evidence type="ECO:0000256" key="2">
    <source>
        <dbReference type="ARBA" id="ARBA00022448"/>
    </source>
</evidence>
<keyword evidence="3 6" id="KW-0812">Transmembrane</keyword>
<sequence>MSNNSQNDLGVTETKVVHHPQEVDDAAADAKDNLGVIGIDEFRNLKRTLSMLGIVVVSFDLTNSWIGIATSLAIAIAPGGTVTLLYGVILVSVTFLTNGATLAELASVYPTAGGQYHFTSILAPSSILLAVVIQFTEDYTPETWHYFLLYQAINIMVLLYNVYLIKKTTWIYDIGFFWTLAFFVIITLTCVAISSPKQSSSSVWTIFENNSGWSDGISFLTGTSTPQYMFVGIDASLHLAEECLDAARIVPKAVMSVVGIGFVTAFAYAIAVSYSLNDLATIILTKTGFPTYELWIQATRSEAAATVFMAALMVAMPIRLNAMQQTTSRLTWALARDDALILSTYLSRVHPDLNVPVQALLFNAAVVLLTGCLYMASTTAFNAFIATCDILQQISFGIPAALLLYQRRPEHLLPRARSFRLPKALGYVANSACVLWSLITTVFYLFPAIRPVTTSNMNYAVVVIGIMCIFGLLNWFFHARNAYHGPRIEY</sequence>
<dbReference type="EMBL" id="KN847335">
    <property type="protein sequence ID" value="KIW43203.1"/>
    <property type="molecule type" value="Genomic_DNA"/>
</dbReference>
<keyword evidence="8" id="KW-1185">Reference proteome</keyword>
<evidence type="ECO:0000313" key="8">
    <source>
        <dbReference type="Proteomes" id="UP000053342"/>
    </source>
</evidence>
<feature type="transmembrane region" description="Helical" evidence="6">
    <location>
        <begin position="52"/>
        <end position="77"/>
    </location>
</feature>
<keyword evidence="5 6" id="KW-0472">Membrane</keyword>
<comment type="subcellular location">
    <subcellularLocation>
        <location evidence="1">Membrane</location>
        <topology evidence="1">Multi-pass membrane protein</topology>
    </subcellularLocation>
</comment>
<feature type="transmembrane region" description="Helical" evidence="6">
    <location>
        <begin position="115"/>
        <end position="135"/>
    </location>
</feature>
<feature type="transmembrane region" description="Helical" evidence="6">
    <location>
        <begin position="176"/>
        <end position="196"/>
    </location>
</feature>
<dbReference type="AlphaFoldDB" id="A0A0D2DJP0"/>
<dbReference type="GO" id="GO:0016020">
    <property type="term" value="C:membrane"/>
    <property type="evidence" value="ECO:0007669"/>
    <property type="project" value="UniProtKB-SubCell"/>
</dbReference>
<feature type="transmembrane region" description="Helical" evidence="6">
    <location>
        <begin position="425"/>
        <end position="446"/>
    </location>
</feature>
<dbReference type="InterPro" id="IPR002293">
    <property type="entry name" value="AA/rel_permease1"/>
</dbReference>
<dbReference type="VEuPathDB" id="FungiDB:PV06_04330"/>
<feature type="transmembrane region" description="Helical" evidence="6">
    <location>
        <begin position="249"/>
        <end position="271"/>
    </location>
</feature>
<dbReference type="GO" id="GO:0022857">
    <property type="term" value="F:transmembrane transporter activity"/>
    <property type="evidence" value="ECO:0007669"/>
    <property type="project" value="InterPro"/>
</dbReference>
<name>A0A0D2DJP0_9EURO</name>
<evidence type="ECO:0000256" key="1">
    <source>
        <dbReference type="ARBA" id="ARBA00004141"/>
    </source>
</evidence>
<evidence type="ECO:0000313" key="7">
    <source>
        <dbReference type="EMBL" id="KIW43203.1"/>
    </source>
</evidence>
<gene>
    <name evidence="7" type="ORF">PV06_04330</name>
</gene>
<feature type="transmembrane region" description="Helical" evidence="6">
    <location>
        <begin position="147"/>
        <end position="164"/>
    </location>
</feature>
<evidence type="ECO:0000256" key="6">
    <source>
        <dbReference type="SAM" id="Phobius"/>
    </source>
</evidence>
<accession>A0A0D2DJP0</accession>
<dbReference type="Pfam" id="PF13520">
    <property type="entry name" value="AA_permease_2"/>
    <property type="match status" value="1"/>
</dbReference>
<evidence type="ECO:0000256" key="3">
    <source>
        <dbReference type="ARBA" id="ARBA00022692"/>
    </source>
</evidence>
<proteinExistence type="predicted"/>
<dbReference type="Proteomes" id="UP000053342">
    <property type="component" value="Unassembled WGS sequence"/>
</dbReference>